<dbReference type="GeneID" id="100574339"/>
<dbReference type="GO" id="GO:0008270">
    <property type="term" value="F:zinc ion binding"/>
    <property type="evidence" value="ECO:0007669"/>
    <property type="project" value="UniProtKB-KW"/>
</dbReference>
<dbReference type="OrthoDB" id="6624613at2759"/>
<dbReference type="EnsemblMetazoa" id="XM_003244039.4">
    <property type="protein sequence ID" value="XP_003244087.1"/>
    <property type="gene ID" value="LOC100574339"/>
</dbReference>
<dbReference type="KEGG" id="api:100574339"/>
<reference evidence="7" key="2">
    <citation type="submission" date="2022-06" db="UniProtKB">
        <authorList>
            <consortium name="EnsemblMetazoa"/>
        </authorList>
    </citation>
    <scope>IDENTIFICATION</scope>
</reference>
<keyword evidence="1" id="KW-0479">Metal-binding</keyword>
<dbReference type="SUPFAM" id="SSF57716">
    <property type="entry name" value="Glucocorticoid receptor-like (DNA-binding domain)"/>
    <property type="match status" value="1"/>
</dbReference>
<accession>A0A8R1W619</accession>
<protein>
    <recommendedName>
        <fullName evidence="6">THAP-type domain-containing protein</fullName>
    </recommendedName>
</protein>
<dbReference type="GO" id="GO:0003677">
    <property type="term" value="F:DNA binding"/>
    <property type="evidence" value="ECO:0007669"/>
    <property type="project" value="UniProtKB-UniRule"/>
</dbReference>
<feature type="domain" description="THAP-type" evidence="6">
    <location>
        <begin position="1"/>
        <end position="96"/>
    </location>
</feature>
<evidence type="ECO:0000313" key="8">
    <source>
        <dbReference type="Proteomes" id="UP000007819"/>
    </source>
</evidence>
<evidence type="ECO:0000256" key="1">
    <source>
        <dbReference type="ARBA" id="ARBA00022723"/>
    </source>
</evidence>
<dbReference type="PROSITE" id="PS50950">
    <property type="entry name" value="ZF_THAP"/>
    <property type="match status" value="1"/>
</dbReference>
<dbReference type="Proteomes" id="UP000007819">
    <property type="component" value="Chromosome A2"/>
</dbReference>
<name>A0A8R1W619_ACYPI</name>
<evidence type="ECO:0000313" key="7">
    <source>
        <dbReference type="EnsemblMetazoa" id="XP_003244087.1"/>
    </source>
</evidence>
<keyword evidence="2 5" id="KW-0863">Zinc-finger</keyword>
<evidence type="ECO:0000256" key="3">
    <source>
        <dbReference type="ARBA" id="ARBA00022833"/>
    </source>
</evidence>
<evidence type="ECO:0000256" key="5">
    <source>
        <dbReference type="PROSITE-ProRule" id="PRU00309"/>
    </source>
</evidence>
<dbReference type="RefSeq" id="XP_003244087.1">
    <property type="nucleotide sequence ID" value="XM_003244039.3"/>
</dbReference>
<evidence type="ECO:0000259" key="6">
    <source>
        <dbReference type="PROSITE" id="PS50950"/>
    </source>
</evidence>
<sequence length="428" mass="48766">MVYKCSVSNCLSHDKTFRKCTLFSVPTDPILNKLWNNVVSGNNNKVTIVKKICELHFTNDDLVRTYVNWPDDVSDHRMTNQMIVPRLQKGAVPSLFGNSVNKSFADCSEITPILASPQFSTEIPLCRIKLDRTCSTQIDSSTNSNCNSLEMQALFSDDDSSFNNSDNHQDQIKELHFIDFFKQLKSINLPTGWSYIENEITLIFFSMKIQNEDIPKANVGKQIVILHNFQILCYAFNVQLKPSNFNLKSFEVGPNNIEKVVNLLMSFDKKNICIGGPKAINFSGISVKSAKLNDGIWHHNNCTVVIDSHGVNRCKECKKLFATFRVNKSRHTRGNVKKNISQTSTPNRKCSLSNIIKQKHELQVSNIRLKNNIQKTINKLGNLQKKMENITFDNLQCNANLNEPQIVLINEIIKTNSVKSRNRRYSEN</sequence>
<dbReference type="AlphaFoldDB" id="A0A8R1W619"/>
<keyword evidence="3" id="KW-0862">Zinc</keyword>
<dbReference type="InterPro" id="IPR006612">
    <property type="entry name" value="THAP_Znf"/>
</dbReference>
<evidence type="ECO:0000256" key="2">
    <source>
        <dbReference type="ARBA" id="ARBA00022771"/>
    </source>
</evidence>
<keyword evidence="8" id="KW-1185">Reference proteome</keyword>
<keyword evidence="4 5" id="KW-0238">DNA-binding</keyword>
<evidence type="ECO:0000256" key="4">
    <source>
        <dbReference type="ARBA" id="ARBA00023125"/>
    </source>
</evidence>
<dbReference type="Pfam" id="PF05485">
    <property type="entry name" value="THAP"/>
    <property type="match status" value="1"/>
</dbReference>
<reference evidence="8" key="1">
    <citation type="submission" date="2010-06" db="EMBL/GenBank/DDBJ databases">
        <authorList>
            <person name="Jiang H."/>
            <person name="Abraham K."/>
            <person name="Ali S."/>
            <person name="Alsbrooks S.L."/>
            <person name="Anim B.N."/>
            <person name="Anosike U.S."/>
            <person name="Attaway T."/>
            <person name="Bandaranaike D.P."/>
            <person name="Battles P.K."/>
            <person name="Bell S.N."/>
            <person name="Bell A.V."/>
            <person name="Beltran B."/>
            <person name="Bickham C."/>
            <person name="Bustamante Y."/>
            <person name="Caleb T."/>
            <person name="Canada A."/>
            <person name="Cardenas V."/>
            <person name="Carter K."/>
            <person name="Chacko J."/>
            <person name="Chandrabose M.N."/>
            <person name="Chavez D."/>
            <person name="Chavez A."/>
            <person name="Chen L."/>
            <person name="Chu H.-S."/>
            <person name="Claassen K.J."/>
            <person name="Cockrell R."/>
            <person name="Collins M."/>
            <person name="Cooper J.A."/>
            <person name="Cree A."/>
            <person name="Curry S.M."/>
            <person name="Da Y."/>
            <person name="Dao M.D."/>
            <person name="Das B."/>
            <person name="Davila M.-L."/>
            <person name="Davy-Carroll L."/>
            <person name="Denson S."/>
            <person name="Dinh H."/>
            <person name="Ebong V.E."/>
            <person name="Edwards J.R."/>
            <person name="Egan A."/>
            <person name="El-Daye J."/>
            <person name="Escobedo L."/>
            <person name="Fernandez S."/>
            <person name="Fernando P.R."/>
            <person name="Flagg N."/>
            <person name="Forbes L.D."/>
            <person name="Fowler R.G."/>
            <person name="Fu Q."/>
            <person name="Gabisi R.A."/>
            <person name="Ganer J."/>
            <person name="Garbino Pronczuk A."/>
            <person name="Garcia R.M."/>
            <person name="Garner T."/>
            <person name="Garrett T.E."/>
            <person name="Gonzalez D.A."/>
            <person name="Hamid H."/>
            <person name="Hawkins E.S."/>
            <person name="Hirani K."/>
            <person name="Hogues M.E."/>
            <person name="Hollins B."/>
            <person name="Hsiao C.-H."/>
            <person name="Jabil R."/>
            <person name="James M.L."/>
            <person name="Jhangiani S.N."/>
            <person name="Johnson B."/>
            <person name="Johnson Q."/>
            <person name="Joshi V."/>
            <person name="Kalu J.B."/>
            <person name="Kam C."/>
            <person name="Kashfia A."/>
            <person name="Keebler J."/>
            <person name="Kisamo H."/>
            <person name="Kovar C.L."/>
            <person name="Lago L.A."/>
            <person name="Lai C.-Y."/>
            <person name="Laidlaw J."/>
            <person name="Lara F."/>
            <person name="Le T.-K."/>
            <person name="Lee S.L."/>
            <person name="Legall F.H."/>
            <person name="Lemon S.J."/>
            <person name="Lewis L.R."/>
            <person name="Li B."/>
            <person name="Liu Y."/>
            <person name="Liu Y.-S."/>
            <person name="Lopez J."/>
            <person name="Lozado R.J."/>
            <person name="Lu J."/>
            <person name="Madu R.C."/>
            <person name="Maheshwari M."/>
            <person name="Maheshwari R."/>
            <person name="Malloy K."/>
            <person name="Martinez E."/>
            <person name="Mathew T."/>
            <person name="Mercado I.C."/>
            <person name="Mercado C."/>
            <person name="Meyer B."/>
            <person name="Montgomery K."/>
            <person name="Morgan M.B."/>
            <person name="Munidasa M."/>
            <person name="Nazareth L.V."/>
            <person name="Nelson J."/>
            <person name="Ng B.M."/>
            <person name="Nguyen N.B."/>
            <person name="Nguyen P.Q."/>
            <person name="Nguyen T."/>
            <person name="Obregon M."/>
            <person name="Okwuonu G.O."/>
            <person name="Onwere C.G."/>
            <person name="Orozco G."/>
            <person name="Parra A."/>
            <person name="Patel S."/>
            <person name="Patil S."/>
            <person name="Perez A."/>
            <person name="Perez Y."/>
            <person name="Pham C."/>
            <person name="Primus E.L."/>
            <person name="Pu L.-L."/>
            <person name="Puazo M."/>
            <person name="Qin X."/>
            <person name="Quiroz J.B."/>
            <person name="Reese J."/>
            <person name="Richards S."/>
            <person name="Rives C.M."/>
            <person name="Robberts R."/>
            <person name="Ruiz S.J."/>
            <person name="Ruiz M.J."/>
            <person name="Santibanez J."/>
            <person name="Schneider B.W."/>
            <person name="Sisson I."/>
            <person name="Smith M."/>
            <person name="Sodergren E."/>
            <person name="Song X.-Z."/>
            <person name="Song B.B."/>
            <person name="Summersgill H."/>
            <person name="Thelus R."/>
            <person name="Thornton R.D."/>
            <person name="Trejos Z.Y."/>
            <person name="Usmani K."/>
            <person name="Vattathil S."/>
            <person name="Villasana D."/>
            <person name="Walker D.L."/>
            <person name="Wang S."/>
            <person name="Wang K."/>
            <person name="White C.S."/>
            <person name="Williams A.C."/>
            <person name="Williamson J."/>
            <person name="Wilson K."/>
            <person name="Woghiren I.O."/>
            <person name="Woodworth J.R."/>
            <person name="Worley K.C."/>
            <person name="Wright R.A."/>
            <person name="Wu W."/>
            <person name="Young L."/>
            <person name="Zhang L."/>
            <person name="Zhang J."/>
            <person name="Zhu Y."/>
            <person name="Muzny D.M."/>
            <person name="Weinstock G."/>
            <person name="Gibbs R.A."/>
        </authorList>
    </citation>
    <scope>NUCLEOTIDE SEQUENCE [LARGE SCALE GENOMIC DNA]</scope>
    <source>
        <strain evidence="8">LSR1</strain>
    </source>
</reference>
<organism evidence="7 8">
    <name type="scientific">Acyrthosiphon pisum</name>
    <name type="common">Pea aphid</name>
    <dbReference type="NCBI Taxonomy" id="7029"/>
    <lineage>
        <taxon>Eukaryota</taxon>
        <taxon>Metazoa</taxon>
        <taxon>Ecdysozoa</taxon>
        <taxon>Arthropoda</taxon>
        <taxon>Hexapoda</taxon>
        <taxon>Insecta</taxon>
        <taxon>Pterygota</taxon>
        <taxon>Neoptera</taxon>
        <taxon>Paraneoptera</taxon>
        <taxon>Hemiptera</taxon>
        <taxon>Sternorrhyncha</taxon>
        <taxon>Aphidomorpha</taxon>
        <taxon>Aphidoidea</taxon>
        <taxon>Aphididae</taxon>
        <taxon>Macrosiphini</taxon>
        <taxon>Acyrthosiphon</taxon>
    </lineage>
</organism>
<proteinExistence type="predicted"/>